<dbReference type="Pfam" id="PF12775">
    <property type="entry name" value="AAA_7"/>
    <property type="match status" value="1"/>
</dbReference>
<comment type="similarity">
    <text evidence="2">Belongs to the dynein heavy chain family.</text>
</comment>
<reference evidence="17 18" key="1">
    <citation type="submission" date="2021-04" db="EMBL/GenBank/DDBJ databases">
        <authorList>
            <person name="De Guttry C."/>
            <person name="Zahm M."/>
            <person name="Klopp C."/>
            <person name="Cabau C."/>
            <person name="Louis A."/>
            <person name="Berthelot C."/>
            <person name="Parey E."/>
            <person name="Roest Crollius H."/>
            <person name="Montfort J."/>
            <person name="Robinson-Rechavi M."/>
            <person name="Bucao C."/>
            <person name="Bouchez O."/>
            <person name="Gislard M."/>
            <person name="Lluch J."/>
            <person name="Milhes M."/>
            <person name="Lampietro C."/>
            <person name="Lopez Roques C."/>
            <person name="Donnadieu C."/>
            <person name="Braasch I."/>
            <person name="Desvignes T."/>
            <person name="Postlethwait J."/>
            <person name="Bobe J."/>
            <person name="Wedekind C."/>
            <person name="Guiguen Y."/>
        </authorList>
    </citation>
    <scope>NUCLEOTIDE SEQUENCE [LARGE SCALE GENOMIC DNA]</scope>
    <source>
        <strain evidence="17">Cs_M1</strain>
        <tissue evidence="17">Blood</tissue>
    </source>
</reference>
<keyword evidence="12" id="KW-0966">Cell projection</keyword>
<dbReference type="FunFam" id="3.40.50.300:FF:002141">
    <property type="entry name" value="Dynein heavy chain"/>
    <property type="match status" value="1"/>
</dbReference>
<dbReference type="Proteomes" id="UP001356427">
    <property type="component" value="Unassembled WGS sequence"/>
</dbReference>
<dbReference type="InterPro" id="IPR024317">
    <property type="entry name" value="Dynein_heavy_chain_D4_dom"/>
</dbReference>
<evidence type="ECO:0000256" key="8">
    <source>
        <dbReference type="ARBA" id="ARBA00023054"/>
    </source>
</evidence>
<feature type="coiled-coil region" evidence="13">
    <location>
        <begin position="501"/>
        <end position="538"/>
    </location>
</feature>
<keyword evidence="9" id="KW-0969">Cilium</keyword>
<organism evidence="17 18">
    <name type="scientific">Coregonus suidteri</name>
    <dbReference type="NCBI Taxonomy" id="861788"/>
    <lineage>
        <taxon>Eukaryota</taxon>
        <taxon>Metazoa</taxon>
        <taxon>Chordata</taxon>
        <taxon>Craniata</taxon>
        <taxon>Vertebrata</taxon>
        <taxon>Euteleostomi</taxon>
        <taxon>Actinopterygii</taxon>
        <taxon>Neopterygii</taxon>
        <taxon>Teleostei</taxon>
        <taxon>Protacanthopterygii</taxon>
        <taxon>Salmoniformes</taxon>
        <taxon>Salmonidae</taxon>
        <taxon>Coregoninae</taxon>
        <taxon>Coregonus</taxon>
    </lineage>
</organism>
<evidence type="ECO:0000256" key="10">
    <source>
        <dbReference type="ARBA" id="ARBA00023175"/>
    </source>
</evidence>
<keyword evidence="5" id="KW-0547">Nucleotide-binding</keyword>
<dbReference type="SUPFAM" id="SSF52540">
    <property type="entry name" value="P-loop containing nucleoside triphosphate hydrolases"/>
    <property type="match status" value="2"/>
</dbReference>
<evidence type="ECO:0000256" key="4">
    <source>
        <dbReference type="ARBA" id="ARBA00022701"/>
    </source>
</evidence>
<comment type="caution">
    <text evidence="17">The sequence shown here is derived from an EMBL/GenBank/DDBJ whole genome shotgun (WGS) entry which is preliminary data.</text>
</comment>
<comment type="subcellular location">
    <subcellularLocation>
        <location evidence="1">Cytoplasm</location>
        <location evidence="1">Cytoskeleton</location>
        <location evidence="1">Cilium axoneme</location>
    </subcellularLocation>
</comment>
<evidence type="ECO:0000259" key="14">
    <source>
        <dbReference type="Pfam" id="PF12777"/>
    </source>
</evidence>
<dbReference type="GO" id="GO:0005930">
    <property type="term" value="C:axoneme"/>
    <property type="evidence" value="ECO:0007669"/>
    <property type="project" value="UniProtKB-SubCell"/>
</dbReference>
<dbReference type="InterPro" id="IPR041589">
    <property type="entry name" value="DNAH3_AAA_lid_1"/>
</dbReference>
<dbReference type="GO" id="GO:0005524">
    <property type="term" value="F:ATP binding"/>
    <property type="evidence" value="ECO:0007669"/>
    <property type="project" value="UniProtKB-KW"/>
</dbReference>
<dbReference type="PANTHER" id="PTHR46961:SF22">
    <property type="entry name" value="DYNEIN BETA CHAIN, CILIARY"/>
    <property type="match status" value="1"/>
</dbReference>
<keyword evidence="4" id="KW-0493">Microtubule</keyword>
<evidence type="ECO:0000313" key="17">
    <source>
        <dbReference type="EMBL" id="KAK6302905.1"/>
    </source>
</evidence>
<dbReference type="InterPro" id="IPR027417">
    <property type="entry name" value="P-loop_NTPase"/>
</dbReference>
<evidence type="ECO:0000259" key="15">
    <source>
        <dbReference type="Pfam" id="PF12780"/>
    </source>
</evidence>
<sequence length="628" mass="71780">MPEVDVYGTVQPHTLIRQHLDYNHWYDRQRLVLKEIHNCQYITCMNPTAGSFSVNPRLQRHFSVFAVHFPSAEALATIFTSILSAHFLQGGFSYGVSRSVGTLIQAAICLHQKISQNFLPTAIRFHYIFNLRDLSNIFQGILFALPDCVRYPIDLVHLWLHESSRVYSDKLMEEKDVELFNKILLDTGKRYFEGIDESIFIHQPLVYCHFAHGVGEPRYHQASDWEKLQKTLTDALEHYNELHAVMNLVLFEEAMQHVCRISRILEAPHGNALLVGVGGSGKQSLCRLAAFLSTLEVFQITLRKGYGIHDLRSDIAALYIKVGVKNIGTVFLHTDAQIPDERFLVLINDMLASGDIPDLFSEEEVDMIVTSIRMELRGLGLMDNRDNCWAFFIERIRRQLKVVLCFSPVGFTLRTRARKFPALVNCTAIDWFHSWPQLALQSVSTTFIEKIPDLEFISYAHTSVNEVSVKYQQNEKHFNYTTPKSFLEFMKLYGNLLGTKRRELTQKMERLENGLQKLQTTASQVEDLKAKLAVQEVELWQRNTDTEALISKIGQQTDKLNQERAVADAEEQRVGTIQAEVTTQQQQSEKDLAKAEPALQAANAALNTLNRLNLTELRTFPNPPSHSD</sequence>
<dbReference type="GO" id="GO:0045505">
    <property type="term" value="F:dynein intermediate chain binding"/>
    <property type="evidence" value="ECO:0007669"/>
    <property type="project" value="InterPro"/>
</dbReference>
<dbReference type="GO" id="GO:0005874">
    <property type="term" value="C:microtubule"/>
    <property type="evidence" value="ECO:0007669"/>
    <property type="project" value="UniProtKB-KW"/>
</dbReference>
<keyword evidence="7" id="KW-0243">Dynein</keyword>
<keyword evidence="10" id="KW-0505">Motor protein</keyword>
<keyword evidence="18" id="KW-1185">Reference proteome</keyword>
<dbReference type="Pfam" id="PF17857">
    <property type="entry name" value="AAA_lid_1"/>
    <property type="match status" value="1"/>
</dbReference>
<proteinExistence type="inferred from homology"/>
<dbReference type="FunFam" id="1.20.920.30:FF:000003">
    <property type="entry name" value="Dynein axonemal heavy chain 17"/>
    <property type="match status" value="1"/>
</dbReference>
<dbReference type="Gene3D" id="3.40.50.300">
    <property type="entry name" value="P-loop containing nucleotide triphosphate hydrolases"/>
    <property type="match status" value="1"/>
</dbReference>
<feature type="domain" description="Dynein heavy chain AAA module D4" evidence="15">
    <location>
        <begin position="246"/>
        <end position="496"/>
    </location>
</feature>
<name>A0AAN8LBS4_9TELE</name>
<dbReference type="PANTHER" id="PTHR46961">
    <property type="entry name" value="DYNEIN HEAVY CHAIN 1, AXONEMAL-LIKE PROTEIN"/>
    <property type="match status" value="1"/>
</dbReference>
<dbReference type="GO" id="GO:0007018">
    <property type="term" value="P:microtubule-based movement"/>
    <property type="evidence" value="ECO:0007669"/>
    <property type="project" value="InterPro"/>
</dbReference>
<gene>
    <name evidence="17" type="ORF">J4Q44_G00272600</name>
</gene>
<dbReference type="Pfam" id="PF12777">
    <property type="entry name" value="MT"/>
    <property type="match status" value="1"/>
</dbReference>
<dbReference type="EMBL" id="JAGTTL010000025">
    <property type="protein sequence ID" value="KAK6302905.1"/>
    <property type="molecule type" value="Genomic_DNA"/>
</dbReference>
<keyword evidence="6" id="KW-0067">ATP-binding</keyword>
<evidence type="ECO:0000256" key="2">
    <source>
        <dbReference type="ARBA" id="ARBA00008887"/>
    </source>
</evidence>
<dbReference type="Gene3D" id="1.20.920.30">
    <property type="match status" value="1"/>
</dbReference>
<evidence type="ECO:0000256" key="9">
    <source>
        <dbReference type="ARBA" id="ARBA00023069"/>
    </source>
</evidence>
<evidence type="ECO:0000256" key="7">
    <source>
        <dbReference type="ARBA" id="ARBA00023017"/>
    </source>
</evidence>
<feature type="domain" description="Dynein heavy chain coiled coil stalk" evidence="14">
    <location>
        <begin position="509"/>
        <end position="625"/>
    </location>
</feature>
<evidence type="ECO:0000259" key="16">
    <source>
        <dbReference type="Pfam" id="PF17857"/>
    </source>
</evidence>
<feature type="domain" description="Dynein heavy chain 3 AAA+ lid" evidence="16">
    <location>
        <begin position="103"/>
        <end position="199"/>
    </location>
</feature>
<evidence type="ECO:0000313" key="18">
    <source>
        <dbReference type="Proteomes" id="UP001356427"/>
    </source>
</evidence>
<evidence type="ECO:0000256" key="12">
    <source>
        <dbReference type="ARBA" id="ARBA00023273"/>
    </source>
</evidence>
<dbReference type="AlphaFoldDB" id="A0AAN8LBS4"/>
<evidence type="ECO:0000256" key="1">
    <source>
        <dbReference type="ARBA" id="ARBA00004430"/>
    </source>
</evidence>
<evidence type="ECO:0000256" key="5">
    <source>
        <dbReference type="ARBA" id="ARBA00022741"/>
    </source>
</evidence>
<keyword evidence="11" id="KW-0206">Cytoskeleton</keyword>
<dbReference type="InterPro" id="IPR026983">
    <property type="entry name" value="DHC"/>
</dbReference>
<evidence type="ECO:0000256" key="11">
    <source>
        <dbReference type="ARBA" id="ARBA00023212"/>
    </source>
</evidence>
<dbReference type="InterPro" id="IPR024743">
    <property type="entry name" value="Dynein_HC_stalk"/>
</dbReference>
<dbReference type="Pfam" id="PF12780">
    <property type="entry name" value="AAA_8"/>
    <property type="match status" value="1"/>
</dbReference>
<keyword evidence="8 13" id="KW-0175">Coiled coil</keyword>
<evidence type="ECO:0000256" key="3">
    <source>
        <dbReference type="ARBA" id="ARBA00022490"/>
    </source>
</evidence>
<protein>
    <submittedName>
        <fullName evidence="17">Uncharacterized protein</fullName>
    </submittedName>
</protein>
<accession>A0AAN8LBS4</accession>
<keyword evidence="3" id="KW-0963">Cytoplasm</keyword>
<evidence type="ECO:0000256" key="6">
    <source>
        <dbReference type="ARBA" id="ARBA00022840"/>
    </source>
</evidence>
<dbReference type="Gene3D" id="1.20.920.20">
    <property type="match status" value="1"/>
</dbReference>
<evidence type="ECO:0000256" key="13">
    <source>
        <dbReference type="SAM" id="Coils"/>
    </source>
</evidence>
<dbReference type="GO" id="GO:0051959">
    <property type="term" value="F:dynein light intermediate chain binding"/>
    <property type="evidence" value="ECO:0007669"/>
    <property type="project" value="InterPro"/>
</dbReference>
<dbReference type="GO" id="GO:0030286">
    <property type="term" value="C:dynein complex"/>
    <property type="evidence" value="ECO:0007669"/>
    <property type="project" value="UniProtKB-KW"/>
</dbReference>